<evidence type="ECO:0000313" key="5">
    <source>
        <dbReference type="EMBL" id="KAH0814424.1"/>
    </source>
</evidence>
<organism evidence="5 6">
    <name type="scientific">Tenebrio molitor</name>
    <name type="common">Yellow mealworm beetle</name>
    <dbReference type="NCBI Taxonomy" id="7067"/>
    <lineage>
        <taxon>Eukaryota</taxon>
        <taxon>Metazoa</taxon>
        <taxon>Ecdysozoa</taxon>
        <taxon>Arthropoda</taxon>
        <taxon>Hexapoda</taxon>
        <taxon>Insecta</taxon>
        <taxon>Pterygota</taxon>
        <taxon>Neoptera</taxon>
        <taxon>Endopterygota</taxon>
        <taxon>Coleoptera</taxon>
        <taxon>Polyphaga</taxon>
        <taxon>Cucujiformia</taxon>
        <taxon>Tenebrionidae</taxon>
        <taxon>Tenebrio</taxon>
    </lineage>
</organism>
<evidence type="ECO:0000256" key="1">
    <source>
        <dbReference type="ARBA" id="ARBA00008455"/>
    </source>
</evidence>
<dbReference type="Proteomes" id="UP000719412">
    <property type="component" value="Unassembled WGS sequence"/>
</dbReference>
<keyword evidence="3" id="KW-0812">Transmembrane</keyword>
<dbReference type="PANTHER" id="PTHR12411">
    <property type="entry name" value="CYSTEINE PROTEASE FAMILY C1-RELATED"/>
    <property type="match status" value="1"/>
</dbReference>
<feature type="transmembrane region" description="Helical" evidence="3">
    <location>
        <begin position="376"/>
        <end position="397"/>
    </location>
</feature>
<proteinExistence type="inferred from homology"/>
<sequence>MKRQFLIKDLKDLLVELQQKKKLNEYQRINLKDSYSIDKDKGKEVGTSSFDSSHNALRIFLYALAIFPLCEVKRGQYLTKTFIDFINKNQSSWRAGKFFLENVTSGNFVHLHPRLVLKVDDEVRVKDCNLEGLYIPDSFDARKEWPHCADVIGNIKDQGSCNSCWAFSSTGVMTDRLCIQSEGEVKFQFSPQDVLSCENCSTGCVGGGFWGSAWRYWTESGIVSGGDYDSYQDCVFYQESEYYLETKSPCIKSCNNPHYNISYAEDKHFGSNYYQVNPAEECIQAEIMSNGPVEAMFDLYEDFSYYKDGVYTYTIGGLVSPHTVKIIGWGVENGNPYWLAANRIARLEAKTDAPQSSAEAKTEEPQSSATSSSSPWFLVALVSAGIVVAVMAIALFVKKKSMESVINYFRTKS</sequence>
<keyword evidence="6" id="KW-1185">Reference proteome</keyword>
<dbReference type="CDD" id="cd02620">
    <property type="entry name" value="Peptidase_C1A_CathepsinB"/>
    <property type="match status" value="1"/>
</dbReference>
<reference evidence="5" key="1">
    <citation type="journal article" date="2020" name="J Insects Food Feed">
        <title>The yellow mealworm (Tenebrio molitor) genome: a resource for the emerging insects as food and feed industry.</title>
        <authorList>
            <person name="Eriksson T."/>
            <person name="Andere A."/>
            <person name="Kelstrup H."/>
            <person name="Emery V."/>
            <person name="Picard C."/>
        </authorList>
    </citation>
    <scope>NUCLEOTIDE SEQUENCE</scope>
    <source>
        <strain evidence="5">Stoneville</strain>
        <tissue evidence="5">Whole head</tissue>
    </source>
</reference>
<feature type="domain" description="Peptidase C1A papain C-terminal" evidence="4">
    <location>
        <begin position="135"/>
        <end position="376"/>
    </location>
</feature>
<dbReference type="GO" id="GO:0006508">
    <property type="term" value="P:proteolysis"/>
    <property type="evidence" value="ECO:0007669"/>
    <property type="project" value="InterPro"/>
</dbReference>
<keyword evidence="3" id="KW-0472">Membrane</keyword>
<evidence type="ECO:0000313" key="6">
    <source>
        <dbReference type="Proteomes" id="UP000719412"/>
    </source>
</evidence>
<dbReference type="EMBL" id="JABDTM020024298">
    <property type="protein sequence ID" value="KAH0814424.1"/>
    <property type="molecule type" value="Genomic_DNA"/>
</dbReference>
<evidence type="ECO:0000259" key="4">
    <source>
        <dbReference type="SMART" id="SM00645"/>
    </source>
</evidence>
<dbReference type="Gene3D" id="3.90.70.10">
    <property type="entry name" value="Cysteine proteinases"/>
    <property type="match status" value="1"/>
</dbReference>
<protein>
    <recommendedName>
        <fullName evidence="4">Peptidase C1A papain C-terminal domain-containing protein</fullName>
    </recommendedName>
</protein>
<dbReference type="PRINTS" id="PR00705">
    <property type="entry name" value="PAPAIN"/>
</dbReference>
<accession>A0A8J6HGS6</accession>
<dbReference type="Pfam" id="PF00112">
    <property type="entry name" value="Peptidase_C1"/>
    <property type="match status" value="1"/>
</dbReference>
<dbReference type="SUPFAM" id="SSF54001">
    <property type="entry name" value="Cysteine proteinases"/>
    <property type="match status" value="1"/>
</dbReference>
<dbReference type="InterPro" id="IPR013128">
    <property type="entry name" value="Peptidase_C1A"/>
</dbReference>
<gene>
    <name evidence="5" type="ORF">GEV33_008367</name>
</gene>
<comment type="caution">
    <text evidence="5">The sequence shown here is derived from an EMBL/GenBank/DDBJ whole genome shotgun (WGS) entry which is preliminary data.</text>
</comment>
<evidence type="ECO:0000256" key="2">
    <source>
        <dbReference type="SAM" id="MobiDB-lite"/>
    </source>
</evidence>
<dbReference type="SMART" id="SM00645">
    <property type="entry name" value="Pept_C1"/>
    <property type="match status" value="1"/>
</dbReference>
<dbReference type="AlphaFoldDB" id="A0A8J6HGS6"/>
<dbReference type="InterPro" id="IPR000668">
    <property type="entry name" value="Peptidase_C1A_C"/>
</dbReference>
<name>A0A8J6HGS6_TENMO</name>
<dbReference type="InterPro" id="IPR038765">
    <property type="entry name" value="Papain-like_cys_pep_sf"/>
</dbReference>
<feature type="region of interest" description="Disordered" evidence="2">
    <location>
        <begin position="352"/>
        <end position="371"/>
    </location>
</feature>
<dbReference type="GO" id="GO:0008234">
    <property type="term" value="F:cysteine-type peptidase activity"/>
    <property type="evidence" value="ECO:0007669"/>
    <property type="project" value="InterPro"/>
</dbReference>
<reference evidence="5" key="2">
    <citation type="submission" date="2021-08" db="EMBL/GenBank/DDBJ databases">
        <authorList>
            <person name="Eriksson T."/>
        </authorList>
    </citation>
    <scope>NUCLEOTIDE SEQUENCE</scope>
    <source>
        <strain evidence="5">Stoneville</strain>
        <tissue evidence="5">Whole head</tissue>
    </source>
</reference>
<evidence type="ECO:0000256" key="3">
    <source>
        <dbReference type="SAM" id="Phobius"/>
    </source>
</evidence>
<keyword evidence="3" id="KW-1133">Transmembrane helix</keyword>
<comment type="similarity">
    <text evidence="1">Belongs to the peptidase C1 family.</text>
</comment>